<protein>
    <submittedName>
        <fullName evidence="1">Uncharacterized protein</fullName>
    </submittedName>
</protein>
<evidence type="ECO:0000313" key="2">
    <source>
        <dbReference type="Proteomes" id="UP001170379"/>
    </source>
</evidence>
<reference evidence="1" key="2">
    <citation type="journal article" date="2022" name="Sci. Rep.">
        <title>In silico prediction of the enzymes involved in the degradation of the herbicide molinate by Gulosibacter molinativorax ON4T.</title>
        <authorList>
            <person name="Lopes A.R."/>
            <person name="Bunin E."/>
            <person name="Viana A.T."/>
            <person name="Froufe H."/>
            <person name="Munoz-Merida A."/>
            <person name="Pinho D."/>
            <person name="Figueiredo J."/>
            <person name="Barroso C."/>
            <person name="Vaz-Moreira I."/>
            <person name="Bellanger X."/>
            <person name="Egas C."/>
            <person name="Nunes O.C."/>
        </authorList>
    </citation>
    <scope>NUCLEOTIDE SEQUENCE</scope>
    <source>
        <strain evidence="1">ON4</strain>
    </source>
</reference>
<name>A0ABT7C6T8_9MICO</name>
<accession>A0ABT7C6T8</accession>
<comment type="caution">
    <text evidence="1">The sequence shown here is derived from an EMBL/GenBank/DDBJ whole genome shotgun (WGS) entry which is preliminary data.</text>
</comment>
<dbReference type="Proteomes" id="UP001170379">
    <property type="component" value="Unassembled WGS sequence"/>
</dbReference>
<evidence type="ECO:0000313" key="1">
    <source>
        <dbReference type="EMBL" id="MDJ1370899.1"/>
    </source>
</evidence>
<organism evidence="1 2">
    <name type="scientific">Gulosibacter molinativorax</name>
    <dbReference type="NCBI Taxonomy" id="256821"/>
    <lineage>
        <taxon>Bacteria</taxon>
        <taxon>Bacillati</taxon>
        <taxon>Actinomycetota</taxon>
        <taxon>Actinomycetes</taxon>
        <taxon>Micrococcales</taxon>
        <taxon>Microbacteriaceae</taxon>
        <taxon>Gulosibacter</taxon>
    </lineage>
</organism>
<keyword evidence="2" id="KW-1185">Reference proteome</keyword>
<dbReference type="EMBL" id="PXVD01000007">
    <property type="protein sequence ID" value="MDJ1370899.1"/>
    <property type="molecule type" value="Genomic_DNA"/>
</dbReference>
<reference evidence="1" key="1">
    <citation type="submission" date="2018-03" db="EMBL/GenBank/DDBJ databases">
        <authorList>
            <person name="Nunes O.C."/>
            <person name="Lopes A.R."/>
            <person name="Froufe H."/>
            <person name="Munoz-Merida A."/>
            <person name="Barroso C."/>
            <person name="Egas C."/>
        </authorList>
    </citation>
    <scope>NUCLEOTIDE SEQUENCE</scope>
    <source>
        <strain evidence="1">ON4</strain>
    </source>
</reference>
<proteinExistence type="predicted"/>
<gene>
    <name evidence="1" type="ORF">C7K25_05895</name>
</gene>
<sequence>MFWWSGYLTRVRIIRRTSSLNYVSKLRCNHHVEAKSVEIANSGWLRDLIRAGYAFASFT</sequence>